<accession>A0A0G0MLE6</accession>
<protein>
    <submittedName>
        <fullName evidence="1">Uncharacterized protein</fullName>
    </submittedName>
</protein>
<evidence type="ECO:0000313" key="2">
    <source>
        <dbReference type="Proteomes" id="UP000033935"/>
    </source>
</evidence>
<dbReference type="AlphaFoldDB" id="A0A0G0MLE6"/>
<comment type="caution">
    <text evidence="1">The sequence shown here is derived from an EMBL/GenBank/DDBJ whole genome shotgun (WGS) entry which is preliminary data.</text>
</comment>
<dbReference type="Proteomes" id="UP000033935">
    <property type="component" value="Unassembled WGS sequence"/>
</dbReference>
<proteinExistence type="predicted"/>
<dbReference type="EMBL" id="LBWG01000003">
    <property type="protein sequence ID" value="KKR04834.1"/>
    <property type="molecule type" value="Genomic_DNA"/>
</dbReference>
<organism evidence="1 2">
    <name type="scientific">Candidatus Uhrbacteria bacterium GW2011_GWF2_39_13</name>
    <dbReference type="NCBI Taxonomy" id="1618995"/>
    <lineage>
        <taxon>Bacteria</taxon>
        <taxon>Candidatus Uhriibacteriota</taxon>
    </lineage>
</organism>
<reference evidence="1 2" key="1">
    <citation type="journal article" date="2015" name="Nature">
        <title>rRNA introns, odd ribosomes, and small enigmatic genomes across a large radiation of phyla.</title>
        <authorList>
            <person name="Brown C.T."/>
            <person name="Hug L.A."/>
            <person name="Thomas B.C."/>
            <person name="Sharon I."/>
            <person name="Castelle C.J."/>
            <person name="Singh A."/>
            <person name="Wilkins M.J."/>
            <person name="Williams K.H."/>
            <person name="Banfield J.F."/>
        </authorList>
    </citation>
    <scope>NUCLEOTIDE SEQUENCE [LARGE SCALE GENOMIC DNA]</scope>
</reference>
<name>A0A0G0MLE6_9BACT</name>
<evidence type="ECO:0000313" key="1">
    <source>
        <dbReference type="EMBL" id="KKR04834.1"/>
    </source>
</evidence>
<gene>
    <name evidence="1" type="ORF">UT30_C0003G0023</name>
</gene>
<sequence length="71" mass="8470">MEFLRRDFNSEHEFLSRLESDQTNIEHRSFEMKDANGEVRLRSQVETKEVNGEQHIITLRLESKDGSEENF</sequence>